<dbReference type="InterPro" id="IPR027417">
    <property type="entry name" value="P-loop_NTPase"/>
</dbReference>
<dbReference type="PANTHER" id="PTHR11361">
    <property type="entry name" value="DNA MISMATCH REPAIR PROTEIN MUTS FAMILY MEMBER"/>
    <property type="match status" value="1"/>
</dbReference>
<keyword evidence="2" id="KW-0067">ATP-binding</keyword>
<dbReference type="Proteomes" id="UP001601992">
    <property type="component" value="Unassembled WGS sequence"/>
</dbReference>
<organism evidence="5 6">
    <name type="scientific">Nocardia jiangxiensis</name>
    <dbReference type="NCBI Taxonomy" id="282685"/>
    <lineage>
        <taxon>Bacteria</taxon>
        <taxon>Bacillati</taxon>
        <taxon>Actinomycetota</taxon>
        <taxon>Actinomycetes</taxon>
        <taxon>Mycobacteriales</taxon>
        <taxon>Nocardiaceae</taxon>
        <taxon>Nocardia</taxon>
    </lineage>
</organism>
<proteinExistence type="predicted"/>
<name>A0ABW6S7G8_9NOCA</name>
<protein>
    <submittedName>
        <fullName evidence="5">DNA mismatch repair protein MutS</fullName>
    </submittedName>
</protein>
<evidence type="ECO:0000256" key="3">
    <source>
        <dbReference type="ARBA" id="ARBA00023125"/>
    </source>
</evidence>
<keyword evidence="1" id="KW-0547">Nucleotide-binding</keyword>
<dbReference type="InterPro" id="IPR045076">
    <property type="entry name" value="MutS"/>
</dbReference>
<accession>A0ABW6S7G8</accession>
<comment type="caution">
    <text evidence="5">The sequence shown here is derived from an EMBL/GenBank/DDBJ whole genome shotgun (WGS) entry which is preliminary data.</text>
</comment>
<evidence type="ECO:0000259" key="4">
    <source>
        <dbReference type="SMART" id="SM00534"/>
    </source>
</evidence>
<sequence>MQDFSIVRPDLVAVAVDRTARTDLNIDQVLASVLRGDAEYDLGPLYLRPVRDLDTVSYRREVFADLDDLELRAAFHEFAAGMRAIRRALAQSAHLEQPHQRRRRHLDATENYLLILTRLSEEISGLPIHSRGLREWRELLDGHLREPRITALADAIRQVRAELDTVRYSLRIVGRTIEVGFDEGVADYSAAIANLFARFGCAAPSASPPGAQWADMNQTEEQILREVAQLHPGPFARLEQFCLDHPDFLDPVVVRFDREIQFYLVYLAFGRNLAAQGHPLCLPETAAPGEDVYAYGTFDLALATRPSRANHLVCNDFQLYGPERVLMVTGPNQGGKTTFARMFGQLLYFAALGCPVPAREARLPLPDAIFTHFEHAEDPGDPDGRLLGELTRMRDTLDRVTADSVIVMNESFSSTSTSDALRIGGDILGRIIDRGAIALWVTFFEKLSRTSPAVVSMVAVTESGQDTTRRTFRIERRPPGGQLHALELAGRHGLTYDRVTARIRR</sequence>
<evidence type="ECO:0000256" key="2">
    <source>
        <dbReference type="ARBA" id="ARBA00022840"/>
    </source>
</evidence>
<dbReference type="PANTHER" id="PTHR11361:SF34">
    <property type="entry name" value="DNA MISMATCH REPAIR PROTEIN MSH1, MITOCHONDRIAL"/>
    <property type="match status" value="1"/>
</dbReference>
<evidence type="ECO:0000256" key="1">
    <source>
        <dbReference type="ARBA" id="ARBA00022741"/>
    </source>
</evidence>
<dbReference type="InterPro" id="IPR000432">
    <property type="entry name" value="DNA_mismatch_repair_MutS_C"/>
</dbReference>
<dbReference type="Gene3D" id="3.40.50.300">
    <property type="entry name" value="P-loop containing nucleotide triphosphate hydrolases"/>
    <property type="match status" value="1"/>
</dbReference>
<feature type="domain" description="DNA mismatch repair proteins mutS family" evidence="4">
    <location>
        <begin position="323"/>
        <end position="505"/>
    </location>
</feature>
<dbReference type="RefSeq" id="WP_387405225.1">
    <property type="nucleotide sequence ID" value="NZ_JBIAQY010000009.1"/>
</dbReference>
<keyword evidence="6" id="KW-1185">Reference proteome</keyword>
<reference evidence="5 6" key="1">
    <citation type="submission" date="2024-10" db="EMBL/GenBank/DDBJ databases">
        <title>The Natural Products Discovery Center: Release of the First 8490 Sequenced Strains for Exploring Actinobacteria Biosynthetic Diversity.</title>
        <authorList>
            <person name="Kalkreuter E."/>
            <person name="Kautsar S.A."/>
            <person name="Yang D."/>
            <person name="Bader C.D."/>
            <person name="Teijaro C.N."/>
            <person name="Fluegel L."/>
            <person name="Davis C.M."/>
            <person name="Simpson J.R."/>
            <person name="Lauterbach L."/>
            <person name="Steele A.D."/>
            <person name="Gui C."/>
            <person name="Meng S."/>
            <person name="Li G."/>
            <person name="Viehrig K."/>
            <person name="Ye F."/>
            <person name="Su P."/>
            <person name="Kiefer A.F."/>
            <person name="Nichols A."/>
            <person name="Cepeda A.J."/>
            <person name="Yan W."/>
            <person name="Fan B."/>
            <person name="Jiang Y."/>
            <person name="Adhikari A."/>
            <person name="Zheng C.-J."/>
            <person name="Schuster L."/>
            <person name="Cowan T.M."/>
            <person name="Smanski M.J."/>
            <person name="Chevrette M.G."/>
            <person name="De Carvalho L.P.S."/>
            <person name="Shen B."/>
        </authorList>
    </citation>
    <scope>NUCLEOTIDE SEQUENCE [LARGE SCALE GENOMIC DNA]</scope>
    <source>
        <strain evidence="5 6">NPDC002593</strain>
    </source>
</reference>
<gene>
    <name evidence="5" type="ORF">ACFYXQ_25535</name>
</gene>
<evidence type="ECO:0000313" key="6">
    <source>
        <dbReference type="Proteomes" id="UP001601992"/>
    </source>
</evidence>
<keyword evidence="3" id="KW-0238">DNA-binding</keyword>
<dbReference type="SMART" id="SM00534">
    <property type="entry name" value="MUTSac"/>
    <property type="match status" value="1"/>
</dbReference>
<dbReference type="SUPFAM" id="SSF52540">
    <property type="entry name" value="P-loop containing nucleoside triphosphate hydrolases"/>
    <property type="match status" value="1"/>
</dbReference>
<dbReference type="EMBL" id="JBIAQY010000009">
    <property type="protein sequence ID" value="MFF3571146.1"/>
    <property type="molecule type" value="Genomic_DNA"/>
</dbReference>
<dbReference type="Pfam" id="PF00488">
    <property type="entry name" value="MutS_V"/>
    <property type="match status" value="1"/>
</dbReference>
<evidence type="ECO:0000313" key="5">
    <source>
        <dbReference type="EMBL" id="MFF3571146.1"/>
    </source>
</evidence>